<dbReference type="InterPro" id="IPR050624">
    <property type="entry name" value="HTH-type_Tx_Regulator"/>
</dbReference>
<sequence length="225" mass="26362">MGIAGKKYIELFCINEHCSLMQTQKEGIRKIILQVARKEFIEKGFKDASMRNIAKDAKVGLSNIYNYFRNKDEIFREILSGLLSAMDKVMEEHNSPKYISVDIFSSEEYMRSQIDMFVKLIDNYKEDFKLLLFKSSGSSLGNYREEFIELQTQVGKEYIALMKEKFPTINGGVSDFFIHTMSSWWMSIIGELVMHDLSHRELEDFIREYMEFGTAGWKKLMQVKD</sequence>
<accession>A0A6I6JWV5</accession>
<evidence type="ECO:0000256" key="2">
    <source>
        <dbReference type="PROSITE-ProRule" id="PRU00335"/>
    </source>
</evidence>
<dbReference type="KEGG" id="mcos:GM418_29180"/>
<dbReference type="PROSITE" id="PS50977">
    <property type="entry name" value="HTH_TETR_2"/>
    <property type="match status" value="1"/>
</dbReference>
<keyword evidence="1 2" id="KW-0238">DNA-binding</keyword>
<evidence type="ECO:0000313" key="5">
    <source>
        <dbReference type="Proteomes" id="UP000428260"/>
    </source>
</evidence>
<dbReference type="PRINTS" id="PR00455">
    <property type="entry name" value="HTHTETR"/>
</dbReference>
<proteinExistence type="predicted"/>
<feature type="DNA-binding region" description="H-T-H motif" evidence="2">
    <location>
        <begin position="49"/>
        <end position="68"/>
    </location>
</feature>
<dbReference type="Pfam" id="PF00440">
    <property type="entry name" value="TetR_N"/>
    <property type="match status" value="1"/>
</dbReference>
<dbReference type="SUPFAM" id="SSF46689">
    <property type="entry name" value="Homeodomain-like"/>
    <property type="match status" value="1"/>
</dbReference>
<dbReference type="Proteomes" id="UP000428260">
    <property type="component" value="Chromosome"/>
</dbReference>
<dbReference type="AlphaFoldDB" id="A0A6I6JWV5"/>
<dbReference type="InterPro" id="IPR009057">
    <property type="entry name" value="Homeodomain-like_sf"/>
</dbReference>
<evidence type="ECO:0000256" key="1">
    <source>
        <dbReference type="ARBA" id="ARBA00023125"/>
    </source>
</evidence>
<name>A0A6I6JWV5_9BACT</name>
<dbReference type="EMBL" id="CP046401">
    <property type="protein sequence ID" value="QGY47595.1"/>
    <property type="molecule type" value="Genomic_DNA"/>
</dbReference>
<dbReference type="InterPro" id="IPR001647">
    <property type="entry name" value="HTH_TetR"/>
</dbReference>
<gene>
    <name evidence="4" type="ORF">GM418_29180</name>
</gene>
<feature type="domain" description="HTH tetR-type" evidence="3">
    <location>
        <begin position="26"/>
        <end position="86"/>
    </location>
</feature>
<dbReference type="PANTHER" id="PTHR43479">
    <property type="entry name" value="ACREF/ENVCD OPERON REPRESSOR-RELATED"/>
    <property type="match status" value="1"/>
</dbReference>
<keyword evidence="5" id="KW-1185">Reference proteome</keyword>
<reference evidence="4 5" key="1">
    <citation type="submission" date="2019-11" db="EMBL/GenBank/DDBJ databases">
        <authorList>
            <person name="Zheng R.K."/>
            <person name="Sun C.M."/>
        </authorList>
    </citation>
    <scope>NUCLEOTIDE SEQUENCE [LARGE SCALE GENOMIC DNA]</scope>
    <source>
        <strain evidence="4 5">WC007</strain>
    </source>
</reference>
<protein>
    <submittedName>
        <fullName evidence="4">TetR family transcriptional regulator</fullName>
    </submittedName>
</protein>
<dbReference type="PANTHER" id="PTHR43479:SF11">
    <property type="entry name" value="ACREF_ENVCD OPERON REPRESSOR-RELATED"/>
    <property type="match status" value="1"/>
</dbReference>
<organism evidence="4 5">
    <name type="scientific">Maribellus comscasis</name>
    <dbReference type="NCBI Taxonomy" id="2681766"/>
    <lineage>
        <taxon>Bacteria</taxon>
        <taxon>Pseudomonadati</taxon>
        <taxon>Bacteroidota</taxon>
        <taxon>Bacteroidia</taxon>
        <taxon>Marinilabiliales</taxon>
        <taxon>Prolixibacteraceae</taxon>
        <taxon>Maribellus</taxon>
    </lineage>
</organism>
<dbReference type="GO" id="GO:0003677">
    <property type="term" value="F:DNA binding"/>
    <property type="evidence" value="ECO:0007669"/>
    <property type="project" value="UniProtKB-UniRule"/>
</dbReference>
<evidence type="ECO:0000313" key="4">
    <source>
        <dbReference type="EMBL" id="QGY47595.1"/>
    </source>
</evidence>
<evidence type="ECO:0000259" key="3">
    <source>
        <dbReference type="PROSITE" id="PS50977"/>
    </source>
</evidence>
<dbReference type="Gene3D" id="1.10.357.10">
    <property type="entry name" value="Tetracycline Repressor, domain 2"/>
    <property type="match status" value="1"/>
</dbReference>